<comment type="catalytic activity">
    <reaction evidence="7 8">
        <text>guanosine(966) in 16S rRNA + S-adenosyl-L-methionine = N(2)-methylguanosine(966) in 16S rRNA + S-adenosyl-L-homocysteine + H(+)</text>
        <dbReference type="Rhea" id="RHEA:23548"/>
        <dbReference type="Rhea" id="RHEA-COMP:10211"/>
        <dbReference type="Rhea" id="RHEA-COMP:10212"/>
        <dbReference type="ChEBI" id="CHEBI:15378"/>
        <dbReference type="ChEBI" id="CHEBI:57856"/>
        <dbReference type="ChEBI" id="CHEBI:59789"/>
        <dbReference type="ChEBI" id="CHEBI:74269"/>
        <dbReference type="ChEBI" id="CHEBI:74481"/>
        <dbReference type="EC" id="2.1.1.171"/>
    </reaction>
</comment>
<comment type="function">
    <text evidence="1 8">Specifically methylates the guanine in position 966 of 16S rRNA in the assembled 30S particle.</text>
</comment>
<dbReference type="PANTHER" id="PTHR43542">
    <property type="entry name" value="METHYLTRANSFERASE"/>
    <property type="match status" value="1"/>
</dbReference>
<dbReference type="GO" id="GO:0052913">
    <property type="term" value="F:16S rRNA (guanine(966)-N(2))-methyltransferase activity"/>
    <property type="evidence" value="ECO:0007669"/>
    <property type="project" value="UniProtKB-EC"/>
</dbReference>
<dbReference type="InterPro" id="IPR002052">
    <property type="entry name" value="DNA_methylase_N6_adenine_CS"/>
</dbReference>
<dbReference type="PATRIC" id="fig|118110.3.peg.22"/>
<keyword evidence="5 8" id="KW-0489">Methyltransferase</keyword>
<evidence type="ECO:0000256" key="3">
    <source>
        <dbReference type="ARBA" id="ARBA00012141"/>
    </source>
</evidence>
<comment type="similarity">
    <text evidence="2 8">Belongs to the methyltransferase superfamily. RsmD family.</text>
</comment>
<dbReference type="CDD" id="cd02440">
    <property type="entry name" value="AdoMet_MTases"/>
    <property type="match status" value="1"/>
</dbReference>
<dbReference type="InterPro" id="IPR029063">
    <property type="entry name" value="SAM-dependent_MTases_sf"/>
</dbReference>
<dbReference type="InterPro" id="IPR004398">
    <property type="entry name" value="RNA_MeTrfase_RsmD"/>
</dbReference>
<evidence type="ECO:0000256" key="4">
    <source>
        <dbReference type="ARBA" id="ARBA00013682"/>
    </source>
</evidence>
<name>A0A172WD07_BUCSC</name>
<evidence type="ECO:0000256" key="8">
    <source>
        <dbReference type="PIRNR" id="PIRNR004553"/>
    </source>
</evidence>
<dbReference type="GO" id="GO:0003676">
    <property type="term" value="F:nucleic acid binding"/>
    <property type="evidence" value="ECO:0007669"/>
    <property type="project" value="InterPro"/>
</dbReference>
<dbReference type="NCBIfam" id="TIGR00095">
    <property type="entry name" value="16S rRNA (guanine(966)-N(2))-methyltransferase RsmD"/>
    <property type="match status" value="1"/>
</dbReference>
<dbReference type="OrthoDB" id="9803017at2"/>
<proteinExistence type="inferred from homology"/>
<dbReference type="RefSeq" id="WP_075473751.1">
    <property type="nucleotide sequence ID" value="NZ_CP011299.1"/>
</dbReference>
<dbReference type="Proteomes" id="UP000077654">
    <property type="component" value="Chromosome"/>
</dbReference>
<gene>
    <name evidence="9" type="ORF">XW81_00115</name>
</gene>
<evidence type="ECO:0000256" key="6">
    <source>
        <dbReference type="ARBA" id="ARBA00022679"/>
    </source>
</evidence>
<dbReference type="Gene3D" id="3.40.50.150">
    <property type="entry name" value="Vaccinia Virus protein VP39"/>
    <property type="match status" value="1"/>
</dbReference>
<dbReference type="PIRSF" id="PIRSF004553">
    <property type="entry name" value="CHP00095"/>
    <property type="match status" value="1"/>
</dbReference>
<keyword evidence="10" id="KW-1185">Reference proteome</keyword>
<dbReference type="SUPFAM" id="SSF53335">
    <property type="entry name" value="S-adenosyl-L-methionine-dependent methyltransferases"/>
    <property type="match status" value="1"/>
</dbReference>
<evidence type="ECO:0000256" key="2">
    <source>
        <dbReference type="ARBA" id="ARBA00005269"/>
    </source>
</evidence>
<keyword evidence="6 8" id="KW-0808">Transferase</keyword>
<sequence length="190" mass="22353">MKNNKKNTIRIISGKFKGHIILIKKNLKIRPTTNRMRETLFSWIHNKIVNAKCLDCFSGSGALGIEATSRYAHSVTCIEQDTKTVHALKKMSVKFKKSNIRVIHANALKWLKRIREPYDIIFLDPPFKTQLLQTAIFQLEKYKYVQNNSLIYIEREKTSDKLLIPNYWKLCKEKKTTYTNCQLYVKEKNI</sequence>
<evidence type="ECO:0000313" key="10">
    <source>
        <dbReference type="Proteomes" id="UP000077654"/>
    </source>
</evidence>
<dbReference type="EMBL" id="CP011299">
    <property type="protein sequence ID" value="ANF16848.1"/>
    <property type="molecule type" value="Genomic_DNA"/>
</dbReference>
<keyword evidence="8" id="KW-0949">S-adenosyl-L-methionine</keyword>
<keyword evidence="8" id="KW-0698">rRNA processing</keyword>
<dbReference type="PROSITE" id="PS00092">
    <property type="entry name" value="N6_MTASE"/>
    <property type="match status" value="1"/>
</dbReference>
<dbReference type="PANTHER" id="PTHR43542:SF1">
    <property type="entry name" value="METHYLTRANSFERASE"/>
    <property type="match status" value="1"/>
</dbReference>
<evidence type="ECO:0000256" key="5">
    <source>
        <dbReference type="ARBA" id="ARBA00022603"/>
    </source>
</evidence>
<organism evidence="9 10">
    <name type="scientific">Buchnera aphidicola subsp. Schlechtendalia chinensis</name>
    <dbReference type="NCBI Taxonomy" id="118110"/>
    <lineage>
        <taxon>Bacteria</taxon>
        <taxon>Pseudomonadati</taxon>
        <taxon>Pseudomonadota</taxon>
        <taxon>Gammaproteobacteria</taxon>
        <taxon>Enterobacterales</taxon>
        <taxon>Erwiniaceae</taxon>
        <taxon>Buchnera</taxon>
    </lineage>
</organism>
<evidence type="ECO:0000313" key="9">
    <source>
        <dbReference type="EMBL" id="ANF16848.1"/>
    </source>
</evidence>
<dbReference type="AlphaFoldDB" id="A0A172WD07"/>
<protein>
    <recommendedName>
        <fullName evidence="4 8">Ribosomal RNA small subunit methyltransferase D</fullName>
        <ecNumber evidence="3 8">2.1.1.171</ecNumber>
    </recommendedName>
</protein>
<dbReference type="STRING" id="118110.XW81_00115"/>
<dbReference type="EC" id="2.1.1.171" evidence="3 8"/>
<reference evidence="9 10" key="1">
    <citation type="submission" date="2015-04" db="EMBL/GenBank/DDBJ databases">
        <title>Buchnera aphidicola assembly.</title>
        <authorList>
            <person name="Zhang Y."/>
        </authorList>
    </citation>
    <scope>NUCLEOTIDE SEQUENCE [LARGE SCALE GENOMIC DNA]</scope>
    <source>
        <strain evidence="9 10">SC</strain>
    </source>
</reference>
<evidence type="ECO:0000256" key="7">
    <source>
        <dbReference type="ARBA" id="ARBA00048326"/>
    </source>
</evidence>
<dbReference type="Pfam" id="PF03602">
    <property type="entry name" value="Cons_hypoth95"/>
    <property type="match status" value="1"/>
</dbReference>
<accession>A0A172WD07</accession>
<evidence type="ECO:0000256" key="1">
    <source>
        <dbReference type="ARBA" id="ARBA00002649"/>
    </source>
</evidence>